<keyword evidence="1" id="KW-0808">Transferase</keyword>
<dbReference type="PROSITE" id="PS00108">
    <property type="entry name" value="PROTEIN_KINASE_ST"/>
    <property type="match status" value="1"/>
</dbReference>
<dbReference type="RefSeq" id="WP_195874749.1">
    <property type="nucleotide sequence ID" value="NZ_JADOEL010000002.1"/>
</dbReference>
<keyword evidence="4" id="KW-0067">ATP-binding</keyword>
<reference evidence="7 8" key="1">
    <citation type="submission" date="2020-11" db="EMBL/GenBank/DDBJ databases">
        <title>WGS of Herminiimonas contaminans strain Marseille-Q4544 isolated from planarians Schmidtea mediterranea.</title>
        <authorList>
            <person name="Kangale L."/>
        </authorList>
    </citation>
    <scope>NUCLEOTIDE SEQUENCE [LARGE SCALE GENOMIC DNA]</scope>
    <source>
        <strain evidence="7 8">Marseille-Q4544</strain>
    </source>
</reference>
<dbReference type="PANTHER" id="PTHR43289">
    <property type="entry name" value="MITOGEN-ACTIVATED PROTEIN KINASE KINASE KINASE 20-RELATED"/>
    <property type="match status" value="1"/>
</dbReference>
<gene>
    <name evidence="7" type="ORF">IXC47_03855</name>
</gene>
<keyword evidence="5" id="KW-0472">Membrane</keyword>
<evidence type="ECO:0000256" key="4">
    <source>
        <dbReference type="ARBA" id="ARBA00022840"/>
    </source>
</evidence>
<dbReference type="EMBL" id="JADOEL010000002">
    <property type="protein sequence ID" value="MBF8176814.1"/>
    <property type="molecule type" value="Genomic_DNA"/>
</dbReference>
<proteinExistence type="predicted"/>
<protein>
    <submittedName>
        <fullName evidence="7">Serine/threonine protein kinase</fullName>
    </submittedName>
</protein>
<dbReference type="InterPro" id="IPR000719">
    <property type="entry name" value="Prot_kinase_dom"/>
</dbReference>
<evidence type="ECO:0000313" key="8">
    <source>
        <dbReference type="Proteomes" id="UP000657372"/>
    </source>
</evidence>
<keyword evidence="2" id="KW-0547">Nucleotide-binding</keyword>
<dbReference type="Gene3D" id="1.10.510.10">
    <property type="entry name" value="Transferase(Phosphotransferase) domain 1"/>
    <property type="match status" value="1"/>
</dbReference>
<keyword evidence="8" id="KW-1185">Reference proteome</keyword>
<keyword evidence="5" id="KW-1133">Transmembrane helix</keyword>
<evidence type="ECO:0000256" key="3">
    <source>
        <dbReference type="ARBA" id="ARBA00022777"/>
    </source>
</evidence>
<dbReference type="PROSITE" id="PS50011">
    <property type="entry name" value="PROTEIN_KINASE_DOM"/>
    <property type="match status" value="1"/>
</dbReference>
<evidence type="ECO:0000256" key="5">
    <source>
        <dbReference type="SAM" id="Phobius"/>
    </source>
</evidence>
<evidence type="ECO:0000313" key="7">
    <source>
        <dbReference type="EMBL" id="MBF8176814.1"/>
    </source>
</evidence>
<dbReference type="GO" id="GO:0004674">
    <property type="term" value="F:protein serine/threonine kinase activity"/>
    <property type="evidence" value="ECO:0007669"/>
    <property type="project" value="UniProtKB-KW"/>
</dbReference>
<dbReference type="SMART" id="SM00220">
    <property type="entry name" value="S_TKc"/>
    <property type="match status" value="1"/>
</dbReference>
<dbReference type="InterPro" id="IPR008271">
    <property type="entry name" value="Ser/Thr_kinase_AS"/>
</dbReference>
<comment type="caution">
    <text evidence="7">The sequence shown here is derived from an EMBL/GenBank/DDBJ whole genome shotgun (WGS) entry which is preliminary data.</text>
</comment>
<feature type="transmembrane region" description="Helical" evidence="5">
    <location>
        <begin position="321"/>
        <end position="340"/>
    </location>
</feature>
<dbReference type="PANTHER" id="PTHR43289:SF6">
    <property type="entry name" value="SERINE_THREONINE-PROTEIN KINASE NEKL-3"/>
    <property type="match status" value="1"/>
</dbReference>
<dbReference type="SUPFAM" id="SSF56112">
    <property type="entry name" value="Protein kinase-like (PK-like)"/>
    <property type="match status" value="1"/>
</dbReference>
<evidence type="ECO:0000256" key="2">
    <source>
        <dbReference type="ARBA" id="ARBA00022741"/>
    </source>
</evidence>
<dbReference type="Pfam" id="PF00069">
    <property type="entry name" value="Pkinase"/>
    <property type="match status" value="1"/>
</dbReference>
<keyword evidence="5" id="KW-0812">Transmembrane</keyword>
<dbReference type="Proteomes" id="UP000657372">
    <property type="component" value="Unassembled WGS sequence"/>
</dbReference>
<keyword evidence="3 7" id="KW-0418">Kinase</keyword>
<dbReference type="CDD" id="cd14014">
    <property type="entry name" value="STKc_PknB_like"/>
    <property type="match status" value="1"/>
</dbReference>
<evidence type="ECO:0000256" key="1">
    <source>
        <dbReference type="ARBA" id="ARBA00022679"/>
    </source>
</evidence>
<organism evidence="7 8">
    <name type="scientific">Herminiimonas contaminans</name>
    <dbReference type="NCBI Taxonomy" id="1111140"/>
    <lineage>
        <taxon>Bacteria</taxon>
        <taxon>Pseudomonadati</taxon>
        <taxon>Pseudomonadota</taxon>
        <taxon>Betaproteobacteria</taxon>
        <taxon>Burkholderiales</taxon>
        <taxon>Oxalobacteraceae</taxon>
        <taxon>Herminiimonas</taxon>
    </lineage>
</organism>
<keyword evidence="7" id="KW-0723">Serine/threonine-protein kinase</keyword>
<dbReference type="InterPro" id="IPR011009">
    <property type="entry name" value="Kinase-like_dom_sf"/>
</dbReference>
<dbReference type="Gene3D" id="3.30.200.20">
    <property type="entry name" value="Phosphorylase Kinase, domain 1"/>
    <property type="match status" value="1"/>
</dbReference>
<accession>A0ABS0EPM8</accession>
<evidence type="ECO:0000259" key="6">
    <source>
        <dbReference type="PROSITE" id="PS50011"/>
    </source>
</evidence>
<sequence length="342" mass="38288">MNSLPNGSTQTRLIRVGRFAIKHELGRGSIGVVYLAHDPIIDRDVAIKTFRSKLSLVEKKQHEQHFINEARAAGRLAHANIVTIYEASSEGDATYIAMEYLQGRELNKMLDGGHLFSASEVASISWKIADALDHAHKNGVVHRDIKPANIFLSRDLQPKVVDFGIARAPNRVADQLNKSEEPYTLFHDNILGTPNYMSPEQAMGLTVDARTDIYSLGAVMYEMLTGRKPFQASDTEKLLHQIAFKAPAEPHKVEISVPLALSKIVMKAMSKKADKRYQNAQDMALDIKRFVARTRRENGRKAKLEDIETNVESLPLQQSRLFWPICGGLVALVVIAYTFWQG</sequence>
<name>A0ABS0EPM8_9BURK</name>
<feature type="domain" description="Protein kinase" evidence="6">
    <location>
        <begin position="19"/>
        <end position="291"/>
    </location>
</feature>